<dbReference type="SMART" id="SM00060">
    <property type="entry name" value="FN3"/>
    <property type="match status" value="2"/>
</dbReference>
<dbReference type="PANTHER" id="PTHR46708">
    <property type="entry name" value="TENASCIN"/>
    <property type="match status" value="1"/>
</dbReference>
<evidence type="ECO:0000259" key="6">
    <source>
        <dbReference type="PROSITE" id="PS50853"/>
    </source>
</evidence>
<dbReference type="InterPro" id="IPR013783">
    <property type="entry name" value="Ig-like_fold"/>
</dbReference>
<dbReference type="InterPro" id="IPR008965">
    <property type="entry name" value="CBM2/CBM3_carb-bd_dom_sf"/>
</dbReference>
<evidence type="ECO:0000256" key="2">
    <source>
        <dbReference type="ARBA" id="ARBA00023277"/>
    </source>
</evidence>
<dbReference type="CDD" id="cd00063">
    <property type="entry name" value="FN3"/>
    <property type="match status" value="2"/>
</dbReference>
<dbReference type="AlphaFoldDB" id="A0A841C3C0"/>
<evidence type="ECO:0000256" key="3">
    <source>
        <dbReference type="ARBA" id="ARBA00023295"/>
    </source>
</evidence>
<keyword evidence="3" id="KW-0326">Glycosidase</keyword>
<dbReference type="Pfam" id="PF00553">
    <property type="entry name" value="CBM_2"/>
    <property type="match status" value="1"/>
</dbReference>
<accession>A0A841C3C0</accession>
<feature type="chain" id="PRO_5032408517" description="Fibronectin type III domain-containing protein" evidence="5">
    <location>
        <begin position="25"/>
        <end position="325"/>
    </location>
</feature>
<keyword evidence="3" id="KW-0378">Hydrolase</keyword>
<keyword evidence="2" id="KW-0119">Carbohydrate metabolism</keyword>
<gene>
    <name evidence="8" type="ORF">F4553_007840</name>
</gene>
<dbReference type="Gene3D" id="2.60.40.290">
    <property type="match status" value="1"/>
</dbReference>
<keyword evidence="5" id="KW-0732">Signal</keyword>
<dbReference type="EMBL" id="JACHMN010000003">
    <property type="protein sequence ID" value="MBB5874406.1"/>
    <property type="molecule type" value="Genomic_DNA"/>
</dbReference>
<keyword evidence="9" id="KW-1185">Reference proteome</keyword>
<feature type="domain" description="Fibronectin type-III" evidence="6">
    <location>
        <begin position="30"/>
        <end position="119"/>
    </location>
</feature>
<dbReference type="PROSITE" id="PS50853">
    <property type="entry name" value="FN3"/>
    <property type="match status" value="2"/>
</dbReference>
<evidence type="ECO:0000256" key="1">
    <source>
        <dbReference type="ARBA" id="ARBA00022737"/>
    </source>
</evidence>
<feature type="signal peptide" evidence="5">
    <location>
        <begin position="1"/>
        <end position="24"/>
    </location>
</feature>
<evidence type="ECO:0000313" key="9">
    <source>
        <dbReference type="Proteomes" id="UP000587527"/>
    </source>
</evidence>
<dbReference type="GO" id="GO:0030247">
    <property type="term" value="F:polysaccharide binding"/>
    <property type="evidence" value="ECO:0007669"/>
    <property type="project" value="UniProtKB-UniRule"/>
</dbReference>
<protein>
    <recommendedName>
        <fullName evidence="10">Fibronectin type III domain-containing protein</fullName>
    </recommendedName>
</protein>
<dbReference type="GO" id="GO:0000272">
    <property type="term" value="P:polysaccharide catabolic process"/>
    <property type="evidence" value="ECO:0007669"/>
    <property type="project" value="UniProtKB-KW"/>
</dbReference>
<dbReference type="SMART" id="SM00637">
    <property type="entry name" value="CBD_II"/>
    <property type="match status" value="1"/>
</dbReference>
<proteinExistence type="predicted"/>
<dbReference type="InterPro" id="IPR012291">
    <property type="entry name" value="CBM2_carb-bd_dom_sf"/>
</dbReference>
<feature type="domain" description="CBM2" evidence="7">
    <location>
        <begin position="211"/>
        <end position="325"/>
    </location>
</feature>
<dbReference type="InterPro" id="IPR036116">
    <property type="entry name" value="FN3_sf"/>
</dbReference>
<reference evidence="8 9" key="1">
    <citation type="submission" date="2020-08" db="EMBL/GenBank/DDBJ databases">
        <title>Sequencing the genomes of 1000 actinobacteria strains.</title>
        <authorList>
            <person name="Klenk H.-P."/>
        </authorList>
    </citation>
    <scope>NUCLEOTIDE SEQUENCE [LARGE SCALE GENOMIC DNA]</scope>
    <source>
        <strain evidence="8 9">DSM 45362</strain>
    </source>
</reference>
<evidence type="ECO:0000259" key="7">
    <source>
        <dbReference type="PROSITE" id="PS51173"/>
    </source>
</evidence>
<evidence type="ECO:0000256" key="5">
    <source>
        <dbReference type="SAM" id="SignalP"/>
    </source>
</evidence>
<dbReference type="InterPro" id="IPR050991">
    <property type="entry name" value="ECM_Regulatory_Proteins"/>
</dbReference>
<keyword evidence="1" id="KW-0677">Repeat</keyword>
<sequence>MKKLSVLLVTAAAALTVSAAPAHADTPLTAPYNLQALHVADTSADLDWLRDGFSAQEVVERKVNGAWQEFTRTETGFLPLTGLTRGTVYTFRIYSIPVAGLGYSNSARSAPITFTTLSGPDTVPPVKPAAPVFSSITTTRATVSWAQTTDNVQVTGYHLQQLIGGAWSTIRTVGPTEAFQTVTGLAAGTAYTFGVIAFDARGNTSARSEPGTVTTLAHTAGLTCRVQIISYSPSFLVSTTIINTTPAPVSGWTLQFTAAPTTTITGSFGGSVTRNGTALTQTPAVYYTTLAPGSQAGIGFNGTSTAPVFTLPSSFTAAGTPCQLV</sequence>
<dbReference type="SUPFAM" id="SSF49384">
    <property type="entry name" value="Carbohydrate-binding domain"/>
    <property type="match status" value="1"/>
</dbReference>
<evidence type="ECO:0008006" key="10">
    <source>
        <dbReference type="Google" id="ProtNLM"/>
    </source>
</evidence>
<dbReference type="Gene3D" id="2.60.40.10">
    <property type="entry name" value="Immunoglobulins"/>
    <property type="match status" value="2"/>
</dbReference>
<comment type="caution">
    <text evidence="8">The sequence shown here is derived from an EMBL/GenBank/DDBJ whole genome shotgun (WGS) entry which is preliminary data.</text>
</comment>
<organism evidence="8 9">
    <name type="scientific">Allocatelliglobosispora scoriae</name>
    <dbReference type="NCBI Taxonomy" id="643052"/>
    <lineage>
        <taxon>Bacteria</taxon>
        <taxon>Bacillati</taxon>
        <taxon>Actinomycetota</taxon>
        <taxon>Actinomycetes</taxon>
        <taxon>Micromonosporales</taxon>
        <taxon>Micromonosporaceae</taxon>
        <taxon>Allocatelliglobosispora</taxon>
    </lineage>
</organism>
<evidence type="ECO:0000256" key="4">
    <source>
        <dbReference type="ARBA" id="ARBA00023326"/>
    </source>
</evidence>
<dbReference type="PROSITE" id="PS51173">
    <property type="entry name" value="CBM2"/>
    <property type="match status" value="1"/>
</dbReference>
<dbReference type="RefSeq" id="WP_184846520.1">
    <property type="nucleotide sequence ID" value="NZ_JACHMN010000003.1"/>
</dbReference>
<dbReference type="InterPro" id="IPR001919">
    <property type="entry name" value="CBD2"/>
</dbReference>
<dbReference type="InterPro" id="IPR003961">
    <property type="entry name" value="FN3_dom"/>
</dbReference>
<name>A0A841C3C0_9ACTN</name>
<dbReference type="SUPFAM" id="SSF49265">
    <property type="entry name" value="Fibronectin type III"/>
    <property type="match status" value="1"/>
</dbReference>
<feature type="domain" description="Fibronectin type-III" evidence="6">
    <location>
        <begin position="127"/>
        <end position="218"/>
    </location>
</feature>
<dbReference type="Proteomes" id="UP000587527">
    <property type="component" value="Unassembled WGS sequence"/>
</dbReference>
<keyword evidence="4" id="KW-0624">Polysaccharide degradation</keyword>
<evidence type="ECO:0000313" key="8">
    <source>
        <dbReference type="EMBL" id="MBB5874406.1"/>
    </source>
</evidence>
<dbReference type="PANTHER" id="PTHR46708:SF2">
    <property type="entry name" value="FIBRONECTIN TYPE-III DOMAIN-CONTAINING PROTEIN"/>
    <property type="match status" value="1"/>
</dbReference>
<dbReference type="Pfam" id="PF00041">
    <property type="entry name" value="fn3"/>
    <property type="match status" value="1"/>
</dbReference>
<dbReference type="GO" id="GO:0004553">
    <property type="term" value="F:hydrolase activity, hydrolyzing O-glycosyl compounds"/>
    <property type="evidence" value="ECO:0007669"/>
    <property type="project" value="InterPro"/>
</dbReference>